<feature type="transmembrane region" description="Helical" evidence="1">
    <location>
        <begin position="294"/>
        <end position="314"/>
    </location>
</feature>
<keyword evidence="1" id="KW-1133">Transmembrane helix</keyword>
<gene>
    <name evidence="2" type="ORF">APR42_04395</name>
</gene>
<reference evidence="2" key="1">
    <citation type="submission" date="2015-10" db="EMBL/GenBank/DDBJ databases">
        <title>Draft genome sequence of Salegentibacter mishustinae KCTC 12263.</title>
        <authorList>
            <person name="Lin W."/>
            <person name="Zheng Q."/>
        </authorList>
    </citation>
    <scope>NUCLEOTIDE SEQUENCE [LARGE SCALE GENOMIC DNA]</scope>
    <source>
        <strain evidence="2">KCTC 12263</strain>
    </source>
</reference>
<feature type="transmembrane region" description="Helical" evidence="1">
    <location>
        <begin position="101"/>
        <end position="121"/>
    </location>
</feature>
<evidence type="ECO:0000256" key="1">
    <source>
        <dbReference type="SAM" id="Phobius"/>
    </source>
</evidence>
<keyword evidence="1" id="KW-0812">Transmembrane</keyword>
<dbReference type="EMBL" id="LKTP01000012">
    <property type="protein sequence ID" value="KRG29177.1"/>
    <property type="molecule type" value="Genomic_DNA"/>
</dbReference>
<dbReference type="OrthoDB" id="975915at2"/>
<keyword evidence="3" id="KW-1185">Reference proteome</keyword>
<organism evidence="2 3">
    <name type="scientific">Salegentibacter mishustinae</name>
    <dbReference type="NCBI Taxonomy" id="270918"/>
    <lineage>
        <taxon>Bacteria</taxon>
        <taxon>Pseudomonadati</taxon>
        <taxon>Bacteroidota</taxon>
        <taxon>Flavobacteriia</taxon>
        <taxon>Flavobacteriales</taxon>
        <taxon>Flavobacteriaceae</taxon>
        <taxon>Salegentibacter</taxon>
    </lineage>
</organism>
<feature type="transmembrane region" description="Helical" evidence="1">
    <location>
        <begin position="362"/>
        <end position="380"/>
    </location>
</feature>
<feature type="transmembrane region" description="Helical" evidence="1">
    <location>
        <begin position="335"/>
        <end position="356"/>
    </location>
</feature>
<feature type="transmembrane region" description="Helical" evidence="1">
    <location>
        <begin position="142"/>
        <end position="169"/>
    </location>
</feature>
<protein>
    <recommendedName>
        <fullName evidence="4">Polysaccharide polymerase</fullName>
    </recommendedName>
</protein>
<evidence type="ECO:0000313" key="3">
    <source>
        <dbReference type="Proteomes" id="UP000051643"/>
    </source>
</evidence>
<dbReference type="AlphaFoldDB" id="A0A0Q9ZAK4"/>
<keyword evidence="1" id="KW-0472">Membrane</keyword>
<evidence type="ECO:0000313" key="2">
    <source>
        <dbReference type="EMBL" id="KRG29177.1"/>
    </source>
</evidence>
<evidence type="ECO:0008006" key="4">
    <source>
        <dbReference type="Google" id="ProtNLM"/>
    </source>
</evidence>
<dbReference type="STRING" id="270918.APR42_04395"/>
<name>A0A0Q9ZAK4_9FLAO</name>
<proteinExistence type="predicted"/>
<feature type="transmembrane region" description="Helical" evidence="1">
    <location>
        <begin position="189"/>
        <end position="208"/>
    </location>
</feature>
<dbReference type="Proteomes" id="UP000051643">
    <property type="component" value="Unassembled WGS sequence"/>
</dbReference>
<comment type="caution">
    <text evidence="2">The sequence shown here is derived from an EMBL/GenBank/DDBJ whole genome shotgun (WGS) entry which is preliminary data.</text>
</comment>
<feature type="transmembrane region" description="Helical" evidence="1">
    <location>
        <begin position="33"/>
        <end position="54"/>
    </location>
</feature>
<accession>A0A0Q9ZAK4</accession>
<feature type="transmembrane region" description="Helical" evidence="1">
    <location>
        <begin position="220"/>
        <end position="243"/>
    </location>
</feature>
<sequence length="407" mass="47470">MIGALILLFILFLLTQGIYSSMAKRHSFFSRKLMNYLFFYHVFFFGVYYTYALFNPSDSKRYFDSPQEGNLDWIDFFGTSTTFIEFISYPFVNYLHFNYEMMMVLFAWLGFIGFLYAYLFFRENIPVKIKVFRSIDLLTLILFFPNMHFWTASLGKGAPIFMGLMMFAYAVKNPKSRLFPLIAGTILVYYIRPHVFLFVAVGTVLGYMSGKEKISFGRKILIYVAMIGGLLLVQDQILAMGGIEDSNDLVSDFQDFSEDRSQGLSTSGSGVDMASYPLPYKFFTFWFRPLFFDAPGILGLITSVENLMYLLLFIKILKADFIKFIKNSPVAVKMSLVVFLLSSFAMTFIMSNLGIIMRQKSMVMYFIFFVIYYYLAQKKYNRIMFARKKKRLKEIAMRKKEELAFVE</sequence>